<dbReference type="InterPro" id="IPR032567">
    <property type="entry name" value="RTL1-rel"/>
</dbReference>
<gene>
    <name evidence="1" type="ORF">MTR67_019098</name>
</gene>
<dbReference type="SUPFAM" id="SSF56672">
    <property type="entry name" value="DNA/RNA polymerases"/>
    <property type="match status" value="1"/>
</dbReference>
<evidence type="ECO:0008006" key="3">
    <source>
        <dbReference type="Google" id="ProtNLM"/>
    </source>
</evidence>
<name>A0AAF0QNU8_SOLVR</name>
<sequence>MTVKEYSLKFTQLLIYALTMVIDSRAHLKVFPKDLLGVPAKREIDFAIDLLPDTQLISNPPYKMFPPEFKELKDQLKDLLGKGFIKPNISPMGSPILFMRKKNGSYRINVHRLLPTEKSHNQE</sequence>
<protein>
    <recommendedName>
        <fullName evidence="3">Reverse transcriptase domain-containing protein</fullName>
    </recommendedName>
</protein>
<evidence type="ECO:0000313" key="1">
    <source>
        <dbReference type="EMBL" id="WMV25713.1"/>
    </source>
</evidence>
<proteinExistence type="predicted"/>
<dbReference type="EMBL" id="CP133615">
    <property type="protein sequence ID" value="WMV25713.1"/>
    <property type="molecule type" value="Genomic_DNA"/>
</dbReference>
<dbReference type="Gene3D" id="3.10.10.10">
    <property type="entry name" value="HIV Type 1 Reverse Transcriptase, subunit A, domain 1"/>
    <property type="match status" value="1"/>
</dbReference>
<dbReference type="PANTHER" id="PTHR15503:SF45">
    <property type="entry name" value="RNA-DIRECTED DNA POLYMERASE HOMOLOG"/>
    <property type="match status" value="1"/>
</dbReference>
<reference evidence="1" key="1">
    <citation type="submission" date="2023-08" db="EMBL/GenBank/DDBJ databases">
        <title>A de novo genome assembly of Solanum verrucosum Schlechtendal, a Mexican diploid species geographically isolated from the other diploid A-genome species in potato relatives.</title>
        <authorList>
            <person name="Hosaka K."/>
        </authorList>
    </citation>
    <scope>NUCLEOTIDE SEQUENCE</scope>
    <source>
        <tissue evidence="1">Young leaves</tissue>
    </source>
</reference>
<dbReference type="Proteomes" id="UP001234989">
    <property type="component" value="Chromosome 4"/>
</dbReference>
<accession>A0AAF0QNU8</accession>
<dbReference type="InterPro" id="IPR043502">
    <property type="entry name" value="DNA/RNA_pol_sf"/>
</dbReference>
<dbReference type="AlphaFoldDB" id="A0AAF0QNU8"/>
<dbReference type="PANTHER" id="PTHR15503">
    <property type="entry name" value="LDOC1 RELATED"/>
    <property type="match status" value="1"/>
</dbReference>
<keyword evidence="2" id="KW-1185">Reference proteome</keyword>
<evidence type="ECO:0000313" key="2">
    <source>
        <dbReference type="Proteomes" id="UP001234989"/>
    </source>
</evidence>
<organism evidence="1 2">
    <name type="scientific">Solanum verrucosum</name>
    <dbReference type="NCBI Taxonomy" id="315347"/>
    <lineage>
        <taxon>Eukaryota</taxon>
        <taxon>Viridiplantae</taxon>
        <taxon>Streptophyta</taxon>
        <taxon>Embryophyta</taxon>
        <taxon>Tracheophyta</taxon>
        <taxon>Spermatophyta</taxon>
        <taxon>Magnoliopsida</taxon>
        <taxon>eudicotyledons</taxon>
        <taxon>Gunneridae</taxon>
        <taxon>Pentapetalae</taxon>
        <taxon>asterids</taxon>
        <taxon>lamiids</taxon>
        <taxon>Solanales</taxon>
        <taxon>Solanaceae</taxon>
        <taxon>Solanoideae</taxon>
        <taxon>Solaneae</taxon>
        <taxon>Solanum</taxon>
    </lineage>
</organism>